<keyword evidence="3" id="KW-1185">Reference proteome</keyword>
<dbReference type="KEGG" id="das:Daes_0721"/>
<evidence type="ECO:0000256" key="1">
    <source>
        <dbReference type="SAM" id="Phobius"/>
    </source>
</evidence>
<feature type="transmembrane region" description="Helical" evidence="1">
    <location>
        <begin position="26"/>
        <end position="56"/>
    </location>
</feature>
<dbReference type="HOGENOM" id="CLU_152444_0_0_7"/>
<feature type="transmembrane region" description="Helical" evidence="1">
    <location>
        <begin position="114"/>
        <end position="131"/>
    </location>
</feature>
<dbReference type="EMBL" id="CP002431">
    <property type="protein sequence ID" value="ADU61738.1"/>
    <property type="molecule type" value="Genomic_DNA"/>
</dbReference>
<feature type="transmembrane region" description="Helical" evidence="1">
    <location>
        <begin position="92"/>
        <end position="109"/>
    </location>
</feature>
<keyword evidence="1" id="KW-0472">Membrane</keyword>
<reference evidence="2 3" key="2">
    <citation type="journal article" date="2014" name="Genome Announc.">
        <title>Complete Genome Sequence of the Subsurface, Mesophilic Sulfate-Reducing Bacterium Desulfovibrio aespoeensis Aspo-2.</title>
        <authorList>
            <person name="Pedersen K."/>
            <person name="Bengtsson A."/>
            <person name="Edlund J."/>
            <person name="Rabe L."/>
            <person name="Hazen T."/>
            <person name="Chakraborty R."/>
            <person name="Goodwin L."/>
            <person name="Shapiro N."/>
        </authorList>
    </citation>
    <scope>NUCLEOTIDE SEQUENCE [LARGE SCALE GENOMIC DNA]</scope>
    <source>
        <strain evidence="3">ATCC 700646 / DSM 10631 / Aspo-2</strain>
    </source>
</reference>
<dbReference type="OrthoDB" id="5465182at2"/>
<sequence>MPVTPSEIFDLALERHRRPWNFTVQFVAVLCFGLTLLLHSFLLFATSLILFGVGFLELSLPDMPQGRWRAFVHAFVEWERNWSALPWSFGKWVWFGFVLLLGCLLVWALWTRDLAVLALFIGFGYLARVVAENREGGIDP</sequence>
<dbReference type="RefSeq" id="WP_013513669.1">
    <property type="nucleotide sequence ID" value="NC_014844.1"/>
</dbReference>
<evidence type="ECO:0000313" key="3">
    <source>
        <dbReference type="Proteomes" id="UP000002191"/>
    </source>
</evidence>
<evidence type="ECO:0008006" key="4">
    <source>
        <dbReference type="Google" id="ProtNLM"/>
    </source>
</evidence>
<gene>
    <name evidence="2" type="ordered locus">Daes_0721</name>
</gene>
<dbReference type="eggNOG" id="ENOG503182Y">
    <property type="taxonomic scope" value="Bacteria"/>
</dbReference>
<evidence type="ECO:0000313" key="2">
    <source>
        <dbReference type="EMBL" id="ADU61738.1"/>
    </source>
</evidence>
<organism evidence="2 3">
    <name type="scientific">Pseudodesulfovibrio aespoeensis (strain ATCC 700646 / DSM 10631 / Aspo-2)</name>
    <name type="common">Desulfovibrio aespoeensis</name>
    <dbReference type="NCBI Taxonomy" id="643562"/>
    <lineage>
        <taxon>Bacteria</taxon>
        <taxon>Pseudomonadati</taxon>
        <taxon>Thermodesulfobacteriota</taxon>
        <taxon>Desulfovibrionia</taxon>
        <taxon>Desulfovibrionales</taxon>
        <taxon>Desulfovibrionaceae</taxon>
    </lineage>
</organism>
<protein>
    <recommendedName>
        <fullName evidence="4">Transmembrane protein</fullName>
    </recommendedName>
</protein>
<dbReference type="Proteomes" id="UP000002191">
    <property type="component" value="Chromosome"/>
</dbReference>
<name>E6VZM4_PSEA9</name>
<keyword evidence="1" id="KW-1133">Transmembrane helix</keyword>
<keyword evidence="1" id="KW-0812">Transmembrane</keyword>
<dbReference type="AlphaFoldDB" id="E6VZM4"/>
<reference evidence="3" key="1">
    <citation type="submission" date="2010-12" db="EMBL/GenBank/DDBJ databases">
        <title>Complete sequence of Desulfovibrio aespoeensis Aspo-2.</title>
        <authorList>
            <consortium name="US DOE Joint Genome Institute"/>
            <person name="Lucas S."/>
            <person name="Copeland A."/>
            <person name="Lapidus A."/>
            <person name="Cheng J.-F."/>
            <person name="Goodwin L."/>
            <person name="Pitluck S."/>
            <person name="Chertkov O."/>
            <person name="Misra M."/>
            <person name="Detter J.C."/>
            <person name="Han C."/>
            <person name="Tapia R."/>
            <person name="Land M."/>
            <person name="Hauser L."/>
            <person name="Kyrpides N."/>
            <person name="Ivanova N."/>
            <person name="Ovchinnikova G."/>
            <person name="Pedersen K."/>
            <person name="Jagevall S."/>
            <person name="Hazen T."/>
            <person name="Woyke T."/>
        </authorList>
    </citation>
    <scope>NUCLEOTIDE SEQUENCE [LARGE SCALE GENOMIC DNA]</scope>
    <source>
        <strain evidence="3">ATCC 700646 / DSM 10631 / Aspo-2</strain>
    </source>
</reference>
<accession>E6VZM4</accession>
<dbReference type="STRING" id="643562.Daes_0721"/>
<proteinExistence type="predicted"/>